<dbReference type="EMBL" id="PP511792">
    <property type="protein sequence ID" value="XCD07604.1"/>
    <property type="molecule type" value="Genomic_DNA"/>
</dbReference>
<sequence>MAGGGGAVTKDKALHAWFNGFGIPFYPATAVPEDAVFPWGTYELITSAWEGGEVGLTVNLWFYTESESIPNDKAQELSKAIGIGGKIIPCDEGYIWLKRGSPWCQSLSDDTSPTIKRRYINITAEYLTHY</sequence>
<evidence type="ECO:0000313" key="1">
    <source>
        <dbReference type="EMBL" id="XCD07604.1"/>
    </source>
</evidence>
<name>A0AAU8B5T5_9CAUD</name>
<organism evidence="1">
    <name type="scientific">Dulem virus 33</name>
    <dbReference type="NCBI Taxonomy" id="3145751"/>
    <lineage>
        <taxon>Viruses</taxon>
        <taxon>Duplodnaviria</taxon>
        <taxon>Heunggongvirae</taxon>
        <taxon>Uroviricota</taxon>
        <taxon>Caudoviricetes</taxon>
    </lineage>
</organism>
<proteinExistence type="predicted"/>
<evidence type="ECO:0008006" key="2">
    <source>
        <dbReference type="Google" id="ProtNLM"/>
    </source>
</evidence>
<accession>A0AAU8B5T5</accession>
<protein>
    <recommendedName>
        <fullName evidence="2">Tail terminator</fullName>
    </recommendedName>
</protein>
<reference evidence="1" key="1">
    <citation type="submission" date="2024-03" db="EMBL/GenBank/DDBJ databases">
        <title>Diverse circular DNA viruses in blood, oral, and fecal samples of captive lemurs.</title>
        <authorList>
            <person name="Paietta E.N."/>
            <person name="Kraberger S."/>
            <person name="Lund M.C."/>
            <person name="Custer J.M."/>
            <person name="Vargas K.M."/>
            <person name="Ehmke E.E."/>
            <person name="Yoder A.D."/>
            <person name="Varsani A."/>
        </authorList>
    </citation>
    <scope>NUCLEOTIDE SEQUENCE</scope>
    <source>
        <strain evidence="1">Duke_28FS_2</strain>
    </source>
</reference>